<evidence type="ECO:0000313" key="4">
    <source>
        <dbReference type="Proteomes" id="UP000438448"/>
    </source>
</evidence>
<dbReference type="EMBL" id="WEGK01000003">
    <property type="protein sequence ID" value="MQY18944.1"/>
    <property type="molecule type" value="Genomic_DNA"/>
</dbReference>
<feature type="domain" description="Rv3651-like N-terminal" evidence="2">
    <location>
        <begin position="37"/>
        <end position="133"/>
    </location>
</feature>
<reference evidence="3 4" key="1">
    <citation type="submission" date="2019-10" db="EMBL/GenBank/DDBJ databases">
        <title>Nocardia macrotermitis sp. nov. and Nocardia aurantia sp. nov., isolated from the gut of fungus growing-termite Macrotermes natalensis.</title>
        <authorList>
            <person name="Benndorf R."/>
            <person name="Schwitalla J."/>
            <person name="Martin K."/>
            <person name="De Beer W."/>
            <person name="Kaster A.-K."/>
            <person name="Vollmers J."/>
            <person name="Poulsen M."/>
            <person name="Beemelmanns C."/>
        </authorList>
    </citation>
    <scope>NUCLEOTIDE SEQUENCE [LARGE SCALE GENOMIC DNA]</scope>
    <source>
        <strain evidence="3 4">RB20</strain>
    </source>
</reference>
<accession>A0A7K0D1Y2</accession>
<evidence type="ECO:0000259" key="2">
    <source>
        <dbReference type="Pfam" id="PF18007"/>
    </source>
</evidence>
<feature type="region of interest" description="Disordered" evidence="1">
    <location>
        <begin position="1"/>
        <end position="32"/>
    </location>
</feature>
<dbReference type="InterPro" id="IPR041458">
    <property type="entry name" value="Rv3651-like_N"/>
</dbReference>
<comment type="caution">
    <text evidence="3">The sequence shown here is derived from an EMBL/GenBank/DDBJ whole genome shotgun (WGS) entry which is preliminary data.</text>
</comment>
<dbReference type="Proteomes" id="UP000438448">
    <property type="component" value="Unassembled WGS sequence"/>
</dbReference>
<evidence type="ECO:0000256" key="1">
    <source>
        <dbReference type="SAM" id="MobiDB-lite"/>
    </source>
</evidence>
<sequence length="357" mass="39545">MTAPDRPIPERPSPAAMPRRTGRCTHGGPQRRTSNRWVVAETLDHKSIPSVILDGRYRRHFANLGRASIATSAAHARHLTPLVRRCADNRRTEHELLPLPSGSVLRLTADPIFGPSQNVFGVNLSAGPPTDTPTPPPTIGAIEWDVLTARATISPDFRTLLDISEAQLDSPTTVPNLISHFDRWDDRTGFLALFDLTNPAGTWIGTATTQFTGKQRHNLHIVAKRIHGHRLIRALVCDISPTDPPPPPDPIYAALRRAPITPGHALGIIDLHNGLIHEWIADEPFAHWRNSTPQLHPDDIPVVATARTRLLSKTSTTTITARIRFDRASRWILVQAVCTRITDDDRPQALIDVTFSR</sequence>
<dbReference type="AlphaFoldDB" id="A0A7K0D1Y2"/>
<protein>
    <recommendedName>
        <fullName evidence="2">Rv3651-like N-terminal domain-containing protein</fullName>
    </recommendedName>
</protein>
<keyword evidence="4" id="KW-1185">Reference proteome</keyword>
<proteinExistence type="predicted"/>
<organism evidence="3 4">
    <name type="scientific">Nocardia macrotermitis</name>
    <dbReference type="NCBI Taxonomy" id="2585198"/>
    <lineage>
        <taxon>Bacteria</taxon>
        <taxon>Bacillati</taxon>
        <taxon>Actinomycetota</taxon>
        <taxon>Actinomycetes</taxon>
        <taxon>Mycobacteriales</taxon>
        <taxon>Nocardiaceae</taxon>
        <taxon>Nocardia</taxon>
    </lineage>
</organism>
<evidence type="ECO:0000313" key="3">
    <source>
        <dbReference type="EMBL" id="MQY18944.1"/>
    </source>
</evidence>
<dbReference type="Pfam" id="PF18007">
    <property type="entry name" value="Rv3651-like_N"/>
    <property type="match status" value="1"/>
</dbReference>
<gene>
    <name evidence="3" type="ORF">NRB20_20280</name>
</gene>
<name>A0A7K0D1Y2_9NOCA</name>